<proteinExistence type="predicted"/>
<comment type="caution">
    <text evidence="1">The sequence shown here is derived from an EMBL/GenBank/DDBJ whole genome shotgun (WGS) entry which is preliminary data.</text>
</comment>
<organism evidence="1 2">
    <name type="scientific">Pseudoalteromonas spongiae</name>
    <dbReference type="NCBI Taxonomy" id="298657"/>
    <lineage>
        <taxon>Bacteria</taxon>
        <taxon>Pseudomonadati</taxon>
        <taxon>Pseudomonadota</taxon>
        <taxon>Gammaproteobacteria</taxon>
        <taxon>Alteromonadales</taxon>
        <taxon>Pseudoalteromonadaceae</taxon>
        <taxon>Pseudoalteromonas</taxon>
    </lineage>
</organism>
<evidence type="ECO:0000313" key="2">
    <source>
        <dbReference type="Proteomes" id="UP001382455"/>
    </source>
</evidence>
<keyword evidence="2" id="KW-1185">Reference proteome</keyword>
<dbReference type="RefSeq" id="WP_336435218.1">
    <property type="nucleotide sequence ID" value="NZ_JBAWKS010000001.1"/>
</dbReference>
<protein>
    <submittedName>
        <fullName evidence="1">Uncharacterized protein</fullName>
    </submittedName>
</protein>
<sequence>MLTAILNNKAGRIEQGDESLPWRDVFKTYEDLLTATVFERFNYLSQHTQHRFISFLLEGTLDKSILDLGRLLNIEYWPRFSIENNSQSSVEPDLILCFENANVLIEVKPPSGGGQYYAQWEREVSALKNNSRYTNKKLYFVALGGVNEAIHNGELTKLKGKFSDFITHANILNWQQVASFLLNDCKGCDERDTRIINDMIAAIGLYGVNTLNLNWQQFKSHSFQSLCLQHNSLQQVSKSSLKDWQPLAKFTSSLNQNTLHNLRTWKNSHEQ</sequence>
<name>A0ABU8ES41_9GAMM</name>
<dbReference type="Proteomes" id="UP001382455">
    <property type="component" value="Unassembled WGS sequence"/>
</dbReference>
<accession>A0ABU8ES41</accession>
<dbReference type="EMBL" id="JBAWKS010000001">
    <property type="protein sequence ID" value="MEI4549797.1"/>
    <property type="molecule type" value="Genomic_DNA"/>
</dbReference>
<evidence type="ECO:0000313" key="1">
    <source>
        <dbReference type="EMBL" id="MEI4549797.1"/>
    </source>
</evidence>
<gene>
    <name evidence="1" type="ORF">WAE96_08900</name>
</gene>
<reference evidence="1 2" key="1">
    <citation type="submission" date="2023-12" db="EMBL/GenBank/DDBJ databases">
        <title>Friends and Foes: Symbiotic and Algicidal bacterial influence on Karenia brevis blooms.</title>
        <authorList>
            <person name="Fei C."/>
            <person name="Mohamed A.R."/>
            <person name="Booker A."/>
            <person name="Arshad M."/>
            <person name="Klass S."/>
            <person name="Ahn S."/>
            <person name="Gilbert P.M."/>
            <person name="Heil C.A."/>
            <person name="Martinez J.M."/>
            <person name="Amin S.A."/>
        </authorList>
    </citation>
    <scope>NUCLEOTIDE SEQUENCE [LARGE SCALE GENOMIC DNA]</scope>
    <source>
        <strain evidence="1 2">CE15</strain>
    </source>
</reference>